<feature type="compositionally biased region" description="Low complexity" evidence="3">
    <location>
        <begin position="194"/>
        <end position="215"/>
    </location>
</feature>
<feature type="region of interest" description="Disordered" evidence="3">
    <location>
        <begin position="1"/>
        <end position="49"/>
    </location>
</feature>
<feature type="compositionally biased region" description="Polar residues" evidence="3">
    <location>
        <begin position="341"/>
        <end position="358"/>
    </location>
</feature>
<feature type="compositionally biased region" description="Polar residues" evidence="3">
    <location>
        <begin position="608"/>
        <end position="620"/>
    </location>
</feature>
<feature type="compositionally biased region" description="Polar residues" evidence="3">
    <location>
        <begin position="433"/>
        <end position="448"/>
    </location>
</feature>
<evidence type="ECO:0000256" key="2">
    <source>
        <dbReference type="ARBA" id="ARBA00023242"/>
    </source>
</evidence>
<feature type="compositionally biased region" description="Low complexity" evidence="3">
    <location>
        <begin position="1"/>
        <end position="39"/>
    </location>
</feature>
<feature type="region of interest" description="Disordered" evidence="3">
    <location>
        <begin position="334"/>
        <end position="358"/>
    </location>
</feature>
<dbReference type="PANTHER" id="PTHR12610">
    <property type="entry name" value="SINGLE STRANDED DNA BINDING PROTEIN"/>
    <property type="match status" value="1"/>
</dbReference>
<evidence type="ECO:0000313" key="4">
    <source>
        <dbReference type="EMBL" id="CAG8621497.1"/>
    </source>
</evidence>
<dbReference type="Proteomes" id="UP000789405">
    <property type="component" value="Unassembled WGS sequence"/>
</dbReference>
<protein>
    <submittedName>
        <fullName evidence="4">8835_t:CDS:1</fullName>
    </submittedName>
</protein>
<gene>
    <name evidence="4" type="ORF">DERYTH_LOCUS8662</name>
</gene>
<keyword evidence="2" id="KW-0539">Nucleus</keyword>
<name>A0A9N9D361_9GLOM</name>
<feature type="compositionally biased region" description="Low complexity" evidence="3">
    <location>
        <begin position="406"/>
        <end position="417"/>
    </location>
</feature>
<evidence type="ECO:0000313" key="5">
    <source>
        <dbReference type="Proteomes" id="UP000789405"/>
    </source>
</evidence>
<comment type="caution">
    <text evidence="4">The sequence shown here is derived from an EMBL/GenBank/DDBJ whole genome shotgun (WGS) entry which is preliminary data.</text>
</comment>
<reference evidence="4" key="1">
    <citation type="submission" date="2021-06" db="EMBL/GenBank/DDBJ databases">
        <authorList>
            <person name="Kallberg Y."/>
            <person name="Tangrot J."/>
            <person name="Rosling A."/>
        </authorList>
    </citation>
    <scope>NUCLEOTIDE SEQUENCE</scope>
    <source>
        <strain evidence="4">MA453B</strain>
    </source>
</reference>
<feature type="compositionally biased region" description="Low complexity" evidence="3">
    <location>
        <begin position="592"/>
        <end position="607"/>
    </location>
</feature>
<feature type="compositionally biased region" description="Polar residues" evidence="3">
    <location>
        <begin position="233"/>
        <end position="248"/>
    </location>
</feature>
<dbReference type="EMBL" id="CAJVPY010004516">
    <property type="protein sequence ID" value="CAG8621497.1"/>
    <property type="molecule type" value="Genomic_DNA"/>
</dbReference>
<sequence>MQMQQPQQQPTQQPPQSQTQQPPQGQQPSQAQQQQNQQQMLSAHPQVDQNQRNGMHIKREQKLLNAYVYDFLKRSGAIETAKAYLREGDFQGVVKNDGTANSINGNGGSSSDNDNTSLPDVDVPVQAPEGFLYEWWTVFWDIYSAKLNRPGTTEAQRYVQMRNRNQIMRTRLMQDSLNQIPVGGFPQNAHQAVTAQQHLQRLQHLQQQAQQQSQPTQPPQQSPAQHQQQPTQFNRPNMQNGVSLNVDANANGDMMSMSPQRANQNQMKLNAANLMRRGMPASMMNPQMQGIPAGSRMFMQPNMLQAQIAAQTQNTQLPSQSQQQSASMLGVANPSLKRNNEGVNQPLSSPTKRQRITPNDSANYIQNVQAQQRSNAVNQAQMPQSSMILTTPVANANISSPELKSNNNNNRQTPNLNGKKNAPTPQMPMRQPVNLNNKPISPHGNLQSLSVQNSHDIQDPQLMNQVNQNIHNNTLNTIPIQNAMNQAIRPPNLTGANIMQNYGMVSYPNRLLMQQALMRPNAPDAQKINPGFLNMDQSTLDKFNKQQQRNIHEMSVMRPLNLQLTSNNQQQQQVHQVQKNRNENKVVKNQKPTPSQAQPQQPSGGSSIAVTNPQQMVSNGQAQSQQPAQTSAPGIMPSIISQQDSSSLNMNMEELESFTSSMNFPMEDLTSLDILGSSAGANDSSIDLGDFINFDIFEDPGSANNAGP</sequence>
<dbReference type="PANTHER" id="PTHR12610:SF12">
    <property type="entry name" value="SEQUENCE-SPECIFIC SINGLE-STRANDED DNA-BINDING PROTEIN, ISOFORM D"/>
    <property type="match status" value="1"/>
</dbReference>
<dbReference type="PROSITE" id="PS50896">
    <property type="entry name" value="LISH"/>
    <property type="match status" value="1"/>
</dbReference>
<comment type="subcellular location">
    <subcellularLocation>
        <location evidence="1">Nucleus</location>
    </subcellularLocation>
</comment>
<dbReference type="AlphaFoldDB" id="A0A9N9D361"/>
<accession>A0A9N9D361</accession>
<evidence type="ECO:0000256" key="1">
    <source>
        <dbReference type="ARBA" id="ARBA00004123"/>
    </source>
</evidence>
<organism evidence="4 5">
    <name type="scientific">Dentiscutata erythropus</name>
    <dbReference type="NCBI Taxonomy" id="1348616"/>
    <lineage>
        <taxon>Eukaryota</taxon>
        <taxon>Fungi</taxon>
        <taxon>Fungi incertae sedis</taxon>
        <taxon>Mucoromycota</taxon>
        <taxon>Glomeromycotina</taxon>
        <taxon>Glomeromycetes</taxon>
        <taxon>Diversisporales</taxon>
        <taxon>Gigasporaceae</taxon>
        <taxon>Dentiscutata</taxon>
    </lineage>
</organism>
<dbReference type="OrthoDB" id="5600002at2759"/>
<feature type="region of interest" description="Disordered" evidence="3">
    <location>
        <begin position="191"/>
        <end position="261"/>
    </location>
</feature>
<feature type="compositionally biased region" description="Low complexity" evidence="3">
    <location>
        <begin position="621"/>
        <end position="633"/>
    </location>
</feature>
<feature type="region of interest" description="Disordered" evidence="3">
    <location>
        <begin position="93"/>
        <end position="118"/>
    </location>
</feature>
<evidence type="ECO:0000256" key="3">
    <source>
        <dbReference type="SAM" id="MobiDB-lite"/>
    </source>
</evidence>
<feature type="compositionally biased region" description="Low complexity" evidence="3">
    <location>
        <begin position="222"/>
        <end position="232"/>
    </location>
</feature>
<feature type="region of interest" description="Disordered" evidence="3">
    <location>
        <begin position="398"/>
        <end position="448"/>
    </location>
</feature>
<dbReference type="SMART" id="SM00667">
    <property type="entry name" value="LisH"/>
    <property type="match status" value="1"/>
</dbReference>
<feature type="region of interest" description="Disordered" evidence="3">
    <location>
        <begin position="585"/>
        <end position="639"/>
    </location>
</feature>
<feature type="compositionally biased region" description="Low complexity" evidence="3">
    <location>
        <begin position="98"/>
        <end position="117"/>
    </location>
</feature>
<dbReference type="GO" id="GO:0005634">
    <property type="term" value="C:nucleus"/>
    <property type="evidence" value="ECO:0007669"/>
    <property type="project" value="UniProtKB-SubCell"/>
</dbReference>
<dbReference type="InterPro" id="IPR006594">
    <property type="entry name" value="LisH"/>
</dbReference>
<feature type="non-terminal residue" evidence="4">
    <location>
        <position position="708"/>
    </location>
</feature>
<dbReference type="GO" id="GO:0045944">
    <property type="term" value="P:positive regulation of transcription by RNA polymerase II"/>
    <property type="evidence" value="ECO:0007669"/>
    <property type="project" value="TreeGrafter"/>
</dbReference>
<keyword evidence="5" id="KW-1185">Reference proteome</keyword>
<proteinExistence type="predicted"/>